<reference evidence="1" key="1">
    <citation type="submission" date="2021-08" db="EMBL/GenBank/DDBJ databases">
        <title>WGS assembly of Ceratopteris richardii.</title>
        <authorList>
            <person name="Marchant D.B."/>
            <person name="Chen G."/>
            <person name="Jenkins J."/>
            <person name="Shu S."/>
            <person name="Leebens-Mack J."/>
            <person name="Grimwood J."/>
            <person name="Schmutz J."/>
            <person name="Soltis P."/>
            <person name="Soltis D."/>
            <person name="Chen Z.-H."/>
        </authorList>
    </citation>
    <scope>NUCLEOTIDE SEQUENCE</scope>
    <source>
        <strain evidence="1">Whitten #5841</strain>
        <tissue evidence="1">Leaf</tissue>
    </source>
</reference>
<name>A0A8T2R1D9_CERRI</name>
<comment type="caution">
    <text evidence="1">The sequence shown here is derived from an EMBL/GenBank/DDBJ whole genome shotgun (WGS) entry which is preliminary data.</text>
</comment>
<dbReference type="OrthoDB" id="980912at2759"/>
<organism evidence="1 2">
    <name type="scientific">Ceratopteris richardii</name>
    <name type="common">Triangle waterfern</name>
    <dbReference type="NCBI Taxonomy" id="49495"/>
    <lineage>
        <taxon>Eukaryota</taxon>
        <taxon>Viridiplantae</taxon>
        <taxon>Streptophyta</taxon>
        <taxon>Embryophyta</taxon>
        <taxon>Tracheophyta</taxon>
        <taxon>Polypodiopsida</taxon>
        <taxon>Polypodiidae</taxon>
        <taxon>Polypodiales</taxon>
        <taxon>Pteridineae</taxon>
        <taxon>Pteridaceae</taxon>
        <taxon>Parkerioideae</taxon>
        <taxon>Ceratopteris</taxon>
    </lineage>
</organism>
<dbReference type="Proteomes" id="UP000825935">
    <property type="component" value="Chromosome 31"/>
</dbReference>
<sequence>MASSSESGSLLYIKKLEGAHNYANWKKQCYNVMLQKKQAKPIKTQGVKPENMTAEEWEEVDELARSTIMLSVSDSLLFNIENEDTAWGM</sequence>
<proteinExistence type="predicted"/>
<dbReference type="EMBL" id="CM035436">
    <property type="protein sequence ID" value="KAH7289383.1"/>
    <property type="molecule type" value="Genomic_DNA"/>
</dbReference>
<gene>
    <name evidence="1" type="ORF">KP509_31G072500</name>
</gene>
<evidence type="ECO:0000313" key="1">
    <source>
        <dbReference type="EMBL" id="KAH7289383.1"/>
    </source>
</evidence>
<keyword evidence="2" id="KW-1185">Reference proteome</keyword>
<accession>A0A8T2R1D9</accession>
<evidence type="ECO:0000313" key="2">
    <source>
        <dbReference type="Proteomes" id="UP000825935"/>
    </source>
</evidence>
<protein>
    <submittedName>
        <fullName evidence="1">Uncharacterized protein</fullName>
    </submittedName>
</protein>
<dbReference type="AlphaFoldDB" id="A0A8T2R1D9"/>